<keyword evidence="4 5" id="KW-0456">Lyase</keyword>
<feature type="binding site" evidence="5">
    <location>
        <position position="322"/>
    </location>
    <ligand>
        <name>substrate</name>
    </ligand>
</feature>
<evidence type="ECO:0000256" key="4">
    <source>
        <dbReference type="ARBA" id="ARBA00023239"/>
    </source>
</evidence>
<dbReference type="InterPro" id="IPR002986">
    <property type="entry name" value="DAP_deCOOHase_LysA"/>
</dbReference>
<dbReference type="InterPro" id="IPR022643">
    <property type="entry name" value="De-COase2_C"/>
</dbReference>
<dbReference type="CDD" id="cd06828">
    <property type="entry name" value="PLPDE_III_DapDC"/>
    <property type="match status" value="1"/>
</dbReference>
<dbReference type="Gene3D" id="2.40.37.10">
    <property type="entry name" value="Lyase, Ornithine Decarboxylase, Chain A, domain 1"/>
    <property type="match status" value="1"/>
</dbReference>
<feature type="binding site" evidence="5">
    <location>
        <position position="245"/>
    </location>
    <ligand>
        <name>pyridoxal 5'-phosphate</name>
        <dbReference type="ChEBI" id="CHEBI:597326"/>
    </ligand>
</feature>
<feature type="binding site" evidence="5">
    <location>
        <position position="282"/>
    </location>
    <ligand>
        <name>substrate</name>
    </ligand>
</feature>
<dbReference type="InterPro" id="IPR000183">
    <property type="entry name" value="Orn/DAP/Arg_de-COase"/>
</dbReference>
<dbReference type="Gene3D" id="3.20.20.10">
    <property type="entry name" value="Alanine racemase"/>
    <property type="match status" value="1"/>
</dbReference>
<feature type="binding site" evidence="5">
    <location>
        <position position="349"/>
    </location>
    <ligand>
        <name>substrate</name>
    </ligand>
</feature>
<feature type="domain" description="Orn/DAP/Arg decarboxylase 2 C-terminal" evidence="8">
    <location>
        <begin position="36"/>
        <end position="374"/>
    </location>
</feature>
<protein>
    <recommendedName>
        <fullName evidence="5 6">Diaminopimelate decarboxylase</fullName>
        <shortName evidence="5">DAP decarboxylase</shortName>
        <shortName evidence="5">DAPDC</shortName>
        <ecNumber evidence="5 6">4.1.1.20</ecNumber>
    </recommendedName>
</protein>
<feature type="binding site" evidence="5">
    <location>
        <position position="376"/>
    </location>
    <ligand>
        <name>pyridoxal 5'-phosphate</name>
        <dbReference type="ChEBI" id="CHEBI:597326"/>
    </ligand>
</feature>
<feature type="binding site" evidence="5">
    <location>
        <begin position="279"/>
        <end position="282"/>
    </location>
    <ligand>
        <name>pyridoxal 5'-phosphate</name>
        <dbReference type="ChEBI" id="CHEBI:597326"/>
    </ligand>
</feature>
<comment type="pathway">
    <text evidence="5 7">Amino-acid biosynthesis; L-lysine biosynthesis via DAP pathway; L-lysine from DL-2,6-diaminopimelate: step 1/1.</text>
</comment>
<dbReference type="InterPro" id="IPR029066">
    <property type="entry name" value="PLP-binding_barrel"/>
</dbReference>
<comment type="catalytic activity">
    <reaction evidence="5 7">
        <text>meso-2,6-diaminopimelate + H(+) = L-lysine + CO2</text>
        <dbReference type="Rhea" id="RHEA:15101"/>
        <dbReference type="ChEBI" id="CHEBI:15378"/>
        <dbReference type="ChEBI" id="CHEBI:16526"/>
        <dbReference type="ChEBI" id="CHEBI:32551"/>
        <dbReference type="ChEBI" id="CHEBI:57791"/>
        <dbReference type="EC" id="4.1.1.20"/>
    </reaction>
</comment>
<evidence type="ECO:0000256" key="1">
    <source>
        <dbReference type="ARBA" id="ARBA00001933"/>
    </source>
</evidence>
<evidence type="ECO:0000256" key="2">
    <source>
        <dbReference type="ARBA" id="ARBA00022793"/>
    </source>
</evidence>
<keyword evidence="5" id="KW-0028">Amino-acid biosynthesis</keyword>
<comment type="function">
    <text evidence="5">Specifically catalyzes the decarboxylation of meso-diaminopimelate (meso-DAP) to L-lysine.</text>
</comment>
<reference evidence="10" key="1">
    <citation type="submission" date="2019-12" db="EMBL/GenBank/DDBJ databases">
        <title>Comparative genomics gives insights into the taxonomy of the Azoarcus-Aromatoleum group and reveals separate origins of nif in the plant-associated Azoarcus and non-plant-associated Aromatoleum sub-groups.</title>
        <authorList>
            <person name="Lafos M."/>
            <person name="Maluk M."/>
            <person name="Batista M."/>
            <person name="Junghare M."/>
            <person name="Carmona M."/>
            <person name="Faoro H."/>
            <person name="Cruz L.M."/>
            <person name="Battistoni F."/>
            <person name="De Souza E."/>
            <person name="Pedrosa F."/>
            <person name="Chen W.-M."/>
            <person name="Poole P.S."/>
            <person name="Dixon R.A."/>
            <person name="James E.K."/>
        </authorList>
    </citation>
    <scope>NUCLEOTIDE SEQUENCE</scope>
    <source>
        <strain evidence="10">LuFRes1</strain>
    </source>
</reference>
<dbReference type="RefSeq" id="WP_169117359.1">
    <property type="nucleotide sequence ID" value="NZ_WTVG02000038.1"/>
</dbReference>
<accession>A0ABX1PHI3</accession>
<dbReference type="PANTHER" id="PTHR43727:SF2">
    <property type="entry name" value="GROUP IV DECARBOXYLASE"/>
    <property type="match status" value="1"/>
</dbReference>
<evidence type="ECO:0000259" key="9">
    <source>
        <dbReference type="Pfam" id="PF02784"/>
    </source>
</evidence>
<feature type="modified residue" description="N6-(pyridoxal phosphate)lysine" evidence="5">
    <location>
        <position position="66"/>
    </location>
</feature>
<evidence type="ECO:0000256" key="3">
    <source>
        <dbReference type="ARBA" id="ARBA00022898"/>
    </source>
</evidence>
<comment type="similarity">
    <text evidence="5">Belongs to the Orn/Lys/Arg decarboxylase class-II family. LysA subfamily.</text>
</comment>
<organism evidence="10 11">
    <name type="scientific">Aromatoleum anaerobium</name>
    <dbReference type="NCBI Taxonomy" id="182180"/>
    <lineage>
        <taxon>Bacteria</taxon>
        <taxon>Pseudomonadati</taxon>
        <taxon>Pseudomonadota</taxon>
        <taxon>Betaproteobacteria</taxon>
        <taxon>Rhodocyclales</taxon>
        <taxon>Rhodocyclaceae</taxon>
        <taxon>Aromatoleum</taxon>
    </lineage>
</organism>
<gene>
    <name evidence="5 10" type="primary">lysA</name>
    <name evidence="10" type="ORF">GO606_04295</name>
</gene>
<comment type="cofactor">
    <cofactor evidence="1 5 7">
        <name>pyridoxal 5'-phosphate</name>
        <dbReference type="ChEBI" id="CHEBI:597326"/>
    </cofactor>
</comment>
<comment type="caution">
    <text evidence="10">The sequence shown here is derived from an EMBL/GenBank/DDBJ whole genome shotgun (WGS) entry which is preliminary data.</text>
</comment>
<keyword evidence="2 5" id="KW-0210">Decarboxylase</keyword>
<name>A0ABX1PHI3_9RHOO</name>
<dbReference type="EMBL" id="WTVG01000008">
    <property type="protein sequence ID" value="NMG23952.1"/>
    <property type="molecule type" value="Genomic_DNA"/>
</dbReference>
<feature type="binding site" evidence="5">
    <location>
        <position position="376"/>
    </location>
    <ligand>
        <name>substrate</name>
    </ligand>
</feature>
<dbReference type="PROSITE" id="PS00879">
    <property type="entry name" value="ODR_DC_2_2"/>
    <property type="match status" value="1"/>
</dbReference>
<evidence type="ECO:0000256" key="5">
    <source>
        <dbReference type="HAMAP-Rule" id="MF_02120"/>
    </source>
</evidence>
<evidence type="ECO:0000256" key="7">
    <source>
        <dbReference type="RuleBase" id="RU003738"/>
    </source>
</evidence>
<dbReference type="SUPFAM" id="SSF51419">
    <property type="entry name" value="PLP-binding barrel"/>
    <property type="match status" value="1"/>
</dbReference>
<dbReference type="InterPro" id="IPR009006">
    <property type="entry name" value="Ala_racemase/Decarboxylase_C"/>
</dbReference>
<comment type="subunit">
    <text evidence="5">Homodimer.</text>
</comment>
<evidence type="ECO:0000256" key="6">
    <source>
        <dbReference type="NCBIfam" id="TIGR01048"/>
    </source>
</evidence>
<evidence type="ECO:0000313" key="10">
    <source>
        <dbReference type="EMBL" id="NMG23952.1"/>
    </source>
</evidence>
<keyword evidence="11" id="KW-1185">Reference proteome</keyword>
<dbReference type="Pfam" id="PF02784">
    <property type="entry name" value="Orn_Arg_deC_N"/>
    <property type="match status" value="1"/>
</dbReference>
<sequence length="420" mass="44579">MNSDFPIPTLRPGPDGLQIEDVPLAAIAERFGTPTYVYSRQALEQAFDAYRHALAGRRALVCYAVKANSNLGVLAMFAKLGAGFDIVSGGELSRVLAAGGDPGKVVFSGVGKSAGEMREALAAGIRCFNVESEAELERLDMLAGELGTRAPIALRVNPDVDPKTHPYISTGLKNNKFGVAFDTALALYRRAAGMANVRISGIACHIGSQLLDSGPIAEAAEKVLGLVDELAAEGIHLDHIDLGGGLGIRYRDEAPPSVAAYLAPLLRLLDGRSEELCFEPGRSLIGNAGLLLTRVEYLKPGAERNFAIVDAAMNDLARPALYDAYHEAVAVAPRDVPECNYEIVGPICESGDFLAHDRPLAVAAGDLVALLSAGAYGMAMSSNYNTRPRAAEVIVDGARMHLVRQRETVESLYALESPLP</sequence>
<evidence type="ECO:0000313" key="11">
    <source>
        <dbReference type="Proteomes" id="UP000615989"/>
    </source>
</evidence>
<dbReference type="PANTHER" id="PTHR43727">
    <property type="entry name" value="DIAMINOPIMELATE DECARBOXYLASE"/>
    <property type="match status" value="1"/>
</dbReference>
<dbReference type="EC" id="4.1.1.20" evidence="5 6"/>
<keyword evidence="3 5" id="KW-0663">Pyridoxal phosphate</keyword>
<dbReference type="Pfam" id="PF00278">
    <property type="entry name" value="Orn_DAP_Arg_deC"/>
    <property type="match status" value="1"/>
</dbReference>
<feature type="binding site" evidence="5">
    <location>
        <position position="318"/>
    </location>
    <ligand>
        <name>substrate</name>
    </ligand>
</feature>
<dbReference type="GO" id="GO:0008836">
    <property type="term" value="F:diaminopimelate decarboxylase activity"/>
    <property type="evidence" value="ECO:0007669"/>
    <property type="project" value="UniProtKB-EC"/>
</dbReference>
<dbReference type="PRINTS" id="PR01179">
    <property type="entry name" value="ODADCRBXLASE"/>
</dbReference>
<dbReference type="NCBIfam" id="TIGR01048">
    <property type="entry name" value="lysA"/>
    <property type="match status" value="1"/>
</dbReference>
<evidence type="ECO:0000259" key="8">
    <source>
        <dbReference type="Pfam" id="PF00278"/>
    </source>
</evidence>
<dbReference type="SUPFAM" id="SSF50621">
    <property type="entry name" value="Alanine racemase C-terminal domain-like"/>
    <property type="match status" value="1"/>
</dbReference>
<dbReference type="HAMAP" id="MF_02120">
    <property type="entry name" value="LysA"/>
    <property type="match status" value="1"/>
</dbReference>
<feature type="domain" description="Orn/DAP/Arg decarboxylase 2 N-terminal" evidence="9">
    <location>
        <begin position="42"/>
        <end position="284"/>
    </location>
</feature>
<dbReference type="PRINTS" id="PR01181">
    <property type="entry name" value="DAPDCRBXLASE"/>
</dbReference>
<dbReference type="InterPro" id="IPR022657">
    <property type="entry name" value="De-COase2_CS"/>
</dbReference>
<proteinExistence type="inferred from homology"/>
<dbReference type="Proteomes" id="UP000615989">
    <property type="component" value="Unassembled WGS sequence"/>
</dbReference>
<keyword evidence="5 7" id="KW-0457">Lysine biosynthesis</keyword>
<dbReference type="InterPro" id="IPR022644">
    <property type="entry name" value="De-COase2_N"/>
</dbReference>